<dbReference type="KEGG" id="saq:Sare_4806"/>
<organism evidence="2">
    <name type="scientific">Salinispora arenicola (strain CNS-205)</name>
    <dbReference type="NCBI Taxonomy" id="391037"/>
    <lineage>
        <taxon>Bacteria</taxon>
        <taxon>Bacillati</taxon>
        <taxon>Actinomycetota</taxon>
        <taxon>Actinomycetes</taxon>
        <taxon>Micromonosporales</taxon>
        <taxon>Micromonosporaceae</taxon>
        <taxon>Salinispora</taxon>
    </lineage>
</organism>
<dbReference type="AlphaFoldDB" id="A8LV70"/>
<feature type="compositionally biased region" description="Polar residues" evidence="1">
    <location>
        <begin position="181"/>
        <end position="195"/>
    </location>
</feature>
<name>A8LV70_SALAI</name>
<proteinExistence type="predicted"/>
<dbReference type="HOGENOM" id="CLU_1342448_0_0_11"/>
<evidence type="ECO:0000256" key="1">
    <source>
        <dbReference type="SAM" id="MobiDB-lite"/>
    </source>
</evidence>
<protein>
    <submittedName>
        <fullName evidence="2">Uncharacterized protein</fullName>
    </submittedName>
</protein>
<gene>
    <name evidence="2" type="ordered locus">Sare_4806</name>
</gene>
<dbReference type="EMBL" id="CP000850">
    <property type="protein sequence ID" value="ABW00559.1"/>
    <property type="molecule type" value="Genomic_DNA"/>
</dbReference>
<accession>A8LV70</accession>
<sequence length="204" mass="23132">MFFDVDNSPIEPPAECRRRLLWRLARALWEAHRPDSASFCVVAGCWHENQRNPCRLAQLAQEGMRTACGDTTPASPPWIAVASERLAAGHIDLVDAVAELLWRHSHSRSAGRRPVGIIYTSTAFREYAKAQVAYANILLIKHAELGLSLCRCGRLHPCDDRQHWLRMRAHFGQFLIDEQYSSEVQQPSRPNPTRSDPNRPDDLA</sequence>
<feature type="region of interest" description="Disordered" evidence="1">
    <location>
        <begin position="181"/>
        <end position="204"/>
    </location>
</feature>
<reference evidence="2" key="1">
    <citation type="submission" date="2007-10" db="EMBL/GenBank/DDBJ databases">
        <title>Complete sequence of Salinispora arenicola CNS-205.</title>
        <authorList>
            <consortium name="US DOE Joint Genome Institute"/>
            <person name="Copeland A."/>
            <person name="Lucas S."/>
            <person name="Lapidus A."/>
            <person name="Barry K."/>
            <person name="Glavina del Rio T."/>
            <person name="Dalin E."/>
            <person name="Tice H."/>
            <person name="Pitluck S."/>
            <person name="Foster B."/>
            <person name="Schmutz J."/>
            <person name="Larimer F."/>
            <person name="Land M."/>
            <person name="Hauser L."/>
            <person name="Kyrpides N."/>
            <person name="Ivanova N."/>
            <person name="Jensen P.R."/>
            <person name="Moore B.S."/>
            <person name="Penn K."/>
            <person name="Jenkins C."/>
            <person name="Udwary D."/>
            <person name="Xiang L."/>
            <person name="Gontang E."/>
            <person name="Richardson P."/>
        </authorList>
    </citation>
    <scope>NUCLEOTIDE SEQUENCE [LARGE SCALE GENOMIC DNA]</scope>
    <source>
        <strain evidence="2">CNS-205</strain>
    </source>
</reference>
<evidence type="ECO:0000313" key="2">
    <source>
        <dbReference type="EMBL" id="ABW00559.1"/>
    </source>
</evidence>